<protein>
    <submittedName>
        <fullName evidence="2">Phosphohydrolase</fullName>
    </submittedName>
</protein>
<dbReference type="SMART" id="SM00471">
    <property type="entry name" value="HDc"/>
    <property type="match status" value="1"/>
</dbReference>
<dbReference type="SUPFAM" id="SSF109604">
    <property type="entry name" value="HD-domain/PDEase-like"/>
    <property type="match status" value="1"/>
</dbReference>
<dbReference type="PANTHER" id="PTHR33594:SF1">
    <property type="entry name" value="HD_PDEASE DOMAIN-CONTAINING PROTEIN"/>
    <property type="match status" value="1"/>
</dbReference>
<comment type="caution">
    <text evidence="2">The sequence shown here is derived from an EMBL/GenBank/DDBJ whole genome shotgun (WGS) entry which is preliminary data.</text>
</comment>
<keyword evidence="3" id="KW-1185">Reference proteome</keyword>
<dbReference type="PROSITE" id="PS51831">
    <property type="entry name" value="HD"/>
    <property type="match status" value="1"/>
</dbReference>
<dbReference type="EMBL" id="PYYB01000003">
    <property type="protein sequence ID" value="PTL55378.1"/>
    <property type="molecule type" value="Genomic_DNA"/>
</dbReference>
<organism evidence="2 3">
    <name type="scientific">Paraconexibacter algicola</name>
    <dbReference type="NCBI Taxonomy" id="2133960"/>
    <lineage>
        <taxon>Bacteria</taxon>
        <taxon>Bacillati</taxon>
        <taxon>Actinomycetota</taxon>
        <taxon>Thermoleophilia</taxon>
        <taxon>Solirubrobacterales</taxon>
        <taxon>Paraconexibacteraceae</taxon>
        <taxon>Paraconexibacter</taxon>
    </lineage>
</organism>
<name>A0A2T4UCZ5_9ACTN</name>
<keyword evidence="2" id="KW-0378">Hydrolase</keyword>
<evidence type="ECO:0000313" key="2">
    <source>
        <dbReference type="EMBL" id="PTL55378.1"/>
    </source>
</evidence>
<accession>A0A2T4UCZ5</accession>
<evidence type="ECO:0000313" key="3">
    <source>
        <dbReference type="Proteomes" id="UP000240739"/>
    </source>
</evidence>
<dbReference type="Gene3D" id="1.20.58.1910">
    <property type="match status" value="1"/>
</dbReference>
<dbReference type="Pfam" id="PF01966">
    <property type="entry name" value="HD"/>
    <property type="match status" value="1"/>
</dbReference>
<reference evidence="2 3" key="1">
    <citation type="submission" date="2018-03" db="EMBL/GenBank/DDBJ databases">
        <title>Aquarubrobacter algicola gen. nov., sp. nov., a novel actinobacterium isolated from shallow eutrophic lake during the end of cyanobacterial harmful algal blooms.</title>
        <authorList>
            <person name="Chun S.J."/>
        </authorList>
    </citation>
    <scope>NUCLEOTIDE SEQUENCE [LARGE SCALE GENOMIC DNA]</scope>
    <source>
        <strain evidence="2 3">Seoho-28</strain>
    </source>
</reference>
<feature type="domain" description="HD" evidence="1">
    <location>
        <begin position="27"/>
        <end position="130"/>
    </location>
</feature>
<dbReference type="GO" id="GO:0016787">
    <property type="term" value="F:hydrolase activity"/>
    <property type="evidence" value="ECO:0007669"/>
    <property type="project" value="UniProtKB-KW"/>
</dbReference>
<dbReference type="Gene3D" id="1.10.472.50">
    <property type="entry name" value="HD-domain/PDEase-like"/>
    <property type="match status" value="1"/>
</dbReference>
<dbReference type="OrthoDB" id="9797344at2"/>
<dbReference type="CDD" id="cd00077">
    <property type="entry name" value="HDc"/>
    <property type="match status" value="1"/>
</dbReference>
<dbReference type="PANTHER" id="PTHR33594">
    <property type="entry name" value="SUPERFAMILY HYDROLASE, PUTATIVE (AFU_ORTHOLOGUE AFUA_1G03035)-RELATED"/>
    <property type="match status" value="1"/>
</dbReference>
<dbReference type="InterPro" id="IPR003607">
    <property type="entry name" value="HD/PDEase_dom"/>
</dbReference>
<dbReference type="RefSeq" id="WP_107570421.1">
    <property type="nucleotide sequence ID" value="NZ_PYYB01000003.1"/>
</dbReference>
<gene>
    <name evidence="2" type="ORF">C7Y72_17090</name>
</gene>
<dbReference type="AlphaFoldDB" id="A0A2T4UCZ5"/>
<evidence type="ECO:0000259" key="1">
    <source>
        <dbReference type="PROSITE" id="PS51831"/>
    </source>
</evidence>
<sequence length="218" mass="23746">MATGEELIAAAAAHIRAQSVGEGSGHDWWHVHRVWQNARLIARGEDVDPVVVELAALLHDIADWKFHDGDLDAGPRAARAWLLDAGAEPALADRVADIVGRVSYKGAGVPDDMPSLEGRVVQDADRLDAMGAIGIGRAFAYGGHAGRLMYDPDDPPVLHDTAEAYVSSSGATLNHFPEKLLLLRDRMHTATGRRIADERHAFMEAFVERFLDEWQGEA</sequence>
<dbReference type="InterPro" id="IPR006674">
    <property type="entry name" value="HD_domain"/>
</dbReference>
<proteinExistence type="predicted"/>
<dbReference type="Proteomes" id="UP000240739">
    <property type="component" value="Unassembled WGS sequence"/>
</dbReference>